<protein>
    <submittedName>
        <fullName evidence="1">Uncharacterized protein</fullName>
    </submittedName>
</protein>
<dbReference type="Proteomes" id="UP000017981">
    <property type="component" value="Unassembled WGS sequence"/>
</dbReference>
<dbReference type="EMBL" id="CAQL01000120">
    <property type="protein sequence ID" value="CCQ54239.1"/>
    <property type="molecule type" value="Genomic_DNA"/>
</dbReference>
<name>T2IMT6_CROWT</name>
<accession>T2IMT6</accession>
<comment type="caution">
    <text evidence="1">The sequence shown here is derived from an EMBL/GenBank/DDBJ whole genome shotgun (WGS) entry which is preliminary data.</text>
</comment>
<dbReference type="AlphaFoldDB" id="T2IMT6"/>
<organism evidence="1 2">
    <name type="scientific">Crocosphaera watsonii WH 0005</name>
    <dbReference type="NCBI Taxonomy" id="423472"/>
    <lineage>
        <taxon>Bacteria</taxon>
        <taxon>Bacillati</taxon>
        <taxon>Cyanobacteriota</taxon>
        <taxon>Cyanophyceae</taxon>
        <taxon>Oscillatoriophycideae</taxon>
        <taxon>Chroococcales</taxon>
        <taxon>Aphanothecaceae</taxon>
        <taxon>Crocosphaera</taxon>
    </lineage>
</organism>
<evidence type="ECO:0000313" key="2">
    <source>
        <dbReference type="Proteomes" id="UP000017981"/>
    </source>
</evidence>
<reference evidence="1 2" key="2">
    <citation type="submission" date="2013-09" db="EMBL/GenBank/DDBJ databases">
        <title>Whole genome comparison of six Crocosphaera watsonii strains with differing phenotypes.</title>
        <authorList>
            <person name="Bench S.R."/>
            <person name="Heller P."/>
            <person name="Frank I."/>
            <person name="Arciniega M."/>
            <person name="Shilova I.N."/>
            <person name="Zehr J.P."/>
        </authorList>
    </citation>
    <scope>NUCLEOTIDE SEQUENCE [LARGE SCALE GENOMIC DNA]</scope>
    <source>
        <strain evidence="1 2">WH 0005</strain>
    </source>
</reference>
<sequence>MEIIGFLFFFHSLINGSLISEDLPVFLADLIKTLPVRGILAKTPFNFG</sequence>
<proteinExistence type="predicted"/>
<gene>
    <name evidence="1" type="ORF">CWATWH0005_3808</name>
</gene>
<evidence type="ECO:0000313" key="1">
    <source>
        <dbReference type="EMBL" id="CCQ54239.1"/>
    </source>
</evidence>
<reference evidence="1 2" key="1">
    <citation type="submission" date="2013-01" db="EMBL/GenBank/DDBJ databases">
        <authorList>
            <person name="Bench S."/>
        </authorList>
    </citation>
    <scope>NUCLEOTIDE SEQUENCE [LARGE SCALE GENOMIC DNA]</scope>
    <source>
        <strain evidence="1 2">WH 0005</strain>
    </source>
</reference>